<comment type="caution">
    <text evidence="3">The sequence shown here is derived from an EMBL/GenBank/DDBJ whole genome shotgun (WGS) entry which is preliminary data.</text>
</comment>
<dbReference type="AlphaFoldDB" id="A0A6A0A676"/>
<feature type="region of interest" description="Disordered" evidence="2">
    <location>
        <begin position="319"/>
        <end position="364"/>
    </location>
</feature>
<feature type="non-terminal residue" evidence="3">
    <location>
        <position position="364"/>
    </location>
</feature>
<feature type="compositionally biased region" description="Low complexity" evidence="2">
    <location>
        <begin position="40"/>
        <end position="53"/>
    </location>
</feature>
<gene>
    <name evidence="3" type="ORF">HaLaN_26283</name>
</gene>
<proteinExistence type="predicted"/>
<feature type="non-terminal residue" evidence="3">
    <location>
        <position position="1"/>
    </location>
</feature>
<evidence type="ECO:0000256" key="2">
    <source>
        <dbReference type="SAM" id="MobiDB-lite"/>
    </source>
</evidence>
<dbReference type="InterPro" id="IPR040265">
    <property type="entry name" value="CHUP1/IPGA1-like"/>
</dbReference>
<reference evidence="3 4" key="1">
    <citation type="submission" date="2020-02" db="EMBL/GenBank/DDBJ databases">
        <title>Draft genome sequence of Haematococcus lacustris strain NIES-144.</title>
        <authorList>
            <person name="Morimoto D."/>
            <person name="Nakagawa S."/>
            <person name="Yoshida T."/>
            <person name="Sawayama S."/>
        </authorList>
    </citation>
    <scope>NUCLEOTIDE SEQUENCE [LARGE SCALE GENOMIC DNA]</scope>
    <source>
        <strain evidence="3 4">NIES-144</strain>
    </source>
</reference>
<keyword evidence="1" id="KW-0175">Coiled coil</keyword>
<evidence type="ECO:0000313" key="4">
    <source>
        <dbReference type="Proteomes" id="UP000485058"/>
    </source>
</evidence>
<sequence>HPRPPPPQPVGAGGAAAQVIAAFQALQAVARGTPPALKKPAASTPPRSRTPSSQADLLLEIASRSQHHQQVQAESAAHKQQLLALAGQITSARFASIEELQQMATGVEAYLAQLSDERAVLKSVDAWPHARWDIMREVLAVHADVERLLAPSKEVLDMNIEATKKTSRLAADFESVHHLHDNLGRACESLTSKCKSAHLPSTWLPMDMASLKRRALAILATYMRHVAEQVTSALSQRGPCITMRQQLEVAITFSFKAHQFTGGFDEECEDGWCKLEKLSYLNAKYIDYGSESLVELGACTRPCTLTDMDICPMVDGDVSNPSKKQSVQNNQRQSKDGLRGLQGLTAKRTSRHGGIDCRSGRPNM</sequence>
<keyword evidence="4" id="KW-1185">Reference proteome</keyword>
<organism evidence="3 4">
    <name type="scientific">Haematococcus lacustris</name>
    <name type="common">Green alga</name>
    <name type="synonym">Haematococcus pluvialis</name>
    <dbReference type="NCBI Taxonomy" id="44745"/>
    <lineage>
        <taxon>Eukaryota</taxon>
        <taxon>Viridiplantae</taxon>
        <taxon>Chlorophyta</taxon>
        <taxon>core chlorophytes</taxon>
        <taxon>Chlorophyceae</taxon>
        <taxon>CS clade</taxon>
        <taxon>Chlamydomonadales</taxon>
        <taxon>Haematococcaceae</taxon>
        <taxon>Haematococcus</taxon>
    </lineage>
</organism>
<dbReference type="PANTHER" id="PTHR31342">
    <property type="entry name" value="PROTEIN CHUP1, CHLOROPLASTIC"/>
    <property type="match status" value="1"/>
</dbReference>
<name>A0A6A0A676_HAELA</name>
<accession>A0A6A0A676</accession>
<feature type="compositionally biased region" description="Polar residues" evidence="2">
    <location>
        <begin position="319"/>
        <end position="332"/>
    </location>
</feature>
<feature type="region of interest" description="Disordered" evidence="2">
    <location>
        <begin position="32"/>
        <end position="53"/>
    </location>
</feature>
<protein>
    <submittedName>
        <fullName evidence="3">Uncharacterized protein</fullName>
    </submittedName>
</protein>
<feature type="compositionally biased region" description="Basic and acidic residues" evidence="2">
    <location>
        <begin position="353"/>
        <end position="364"/>
    </location>
</feature>
<dbReference type="EMBL" id="BLLF01003663">
    <property type="protein sequence ID" value="GFH27894.1"/>
    <property type="molecule type" value="Genomic_DNA"/>
</dbReference>
<dbReference type="Proteomes" id="UP000485058">
    <property type="component" value="Unassembled WGS sequence"/>
</dbReference>
<dbReference type="PANTHER" id="PTHR31342:SF16">
    <property type="entry name" value="TALIN_MIDDLE DOMAIN-CONTAINING PROTEIN"/>
    <property type="match status" value="1"/>
</dbReference>
<evidence type="ECO:0000313" key="3">
    <source>
        <dbReference type="EMBL" id="GFH27894.1"/>
    </source>
</evidence>
<evidence type="ECO:0000256" key="1">
    <source>
        <dbReference type="ARBA" id="ARBA00023054"/>
    </source>
</evidence>